<keyword evidence="3" id="KW-1185">Reference proteome</keyword>
<keyword evidence="1" id="KW-0812">Transmembrane</keyword>
<dbReference type="PANTHER" id="PTHR30354">
    <property type="entry name" value="GNT FAMILY GLUCONATE TRANSPORTER"/>
    <property type="match status" value="1"/>
</dbReference>
<feature type="transmembrane region" description="Helical" evidence="1">
    <location>
        <begin position="131"/>
        <end position="153"/>
    </location>
</feature>
<accession>A0ABT8CLM3</accession>
<dbReference type="PANTHER" id="PTHR30354:SF8">
    <property type="entry name" value="LOW-AFFINITY GLUCONATE TRANSPORTER"/>
    <property type="match status" value="1"/>
</dbReference>
<organism evidence="2 3">
    <name type="scientific">Vibrio artabrorum</name>
    <dbReference type="NCBI Taxonomy" id="446374"/>
    <lineage>
        <taxon>Bacteria</taxon>
        <taxon>Pseudomonadati</taxon>
        <taxon>Pseudomonadota</taxon>
        <taxon>Gammaproteobacteria</taxon>
        <taxon>Vibrionales</taxon>
        <taxon>Vibrionaceae</taxon>
        <taxon>Vibrio</taxon>
    </lineage>
</organism>
<feature type="transmembrane region" description="Helical" evidence="1">
    <location>
        <begin position="286"/>
        <end position="309"/>
    </location>
</feature>
<evidence type="ECO:0000313" key="2">
    <source>
        <dbReference type="EMBL" id="MDN3701875.1"/>
    </source>
</evidence>
<dbReference type="NCBIfam" id="NF007781">
    <property type="entry name" value="PRK10472.1"/>
    <property type="match status" value="1"/>
</dbReference>
<dbReference type="InterPro" id="IPR003474">
    <property type="entry name" value="Glcn_transporter"/>
</dbReference>
<gene>
    <name evidence="2" type="primary">gntU</name>
    <name evidence="2" type="ORF">QWY96_15075</name>
</gene>
<feature type="transmembrane region" description="Helical" evidence="1">
    <location>
        <begin position="12"/>
        <end position="31"/>
    </location>
</feature>
<dbReference type="PIRSF" id="PIRSF002746">
    <property type="entry name" value="Gluconate_transporter"/>
    <property type="match status" value="1"/>
</dbReference>
<dbReference type="Pfam" id="PF02447">
    <property type="entry name" value="GntP_permease"/>
    <property type="match status" value="1"/>
</dbReference>
<dbReference type="NCBIfam" id="TIGR00791">
    <property type="entry name" value="gntP"/>
    <property type="match status" value="1"/>
</dbReference>
<name>A0ABT8CLM3_9VIBR</name>
<feature type="transmembrane region" description="Helical" evidence="1">
    <location>
        <begin position="59"/>
        <end position="89"/>
    </location>
</feature>
<feature type="transmembrane region" description="Helical" evidence="1">
    <location>
        <begin position="184"/>
        <end position="208"/>
    </location>
</feature>
<feature type="transmembrane region" description="Helical" evidence="1">
    <location>
        <begin position="341"/>
        <end position="359"/>
    </location>
</feature>
<dbReference type="Proteomes" id="UP001223712">
    <property type="component" value="Unassembled WGS sequence"/>
</dbReference>
<feature type="transmembrane region" description="Helical" evidence="1">
    <location>
        <begin position="101"/>
        <end position="119"/>
    </location>
</feature>
<reference evidence="3" key="1">
    <citation type="journal article" date="2019" name="Int. J. Syst. Evol. Microbiol.">
        <title>The Global Catalogue of Microorganisms (GCM) 10K type strain sequencing project: providing services to taxonomists for standard genome sequencing and annotation.</title>
        <authorList>
            <consortium name="The Broad Institute Genomics Platform"/>
            <consortium name="The Broad Institute Genome Sequencing Center for Infectious Disease"/>
            <person name="Wu L."/>
            <person name="Ma J."/>
        </authorList>
    </citation>
    <scope>NUCLEOTIDE SEQUENCE [LARGE SCALE GENOMIC DNA]</scope>
    <source>
        <strain evidence="3">CECT 7226</strain>
    </source>
</reference>
<protein>
    <submittedName>
        <fullName evidence="2">Gluconate transporter</fullName>
    </submittedName>
</protein>
<proteinExistence type="predicted"/>
<sequence length="403" mass="41866">MSPETIAGTIQKGMGGTLGFVAVVVALGAMFGKVMEETGALDQIAHTLLNKFGKENANWALTFTGFICALPLFFDVAVVLLIGIAFAVVRRGGGSVIKIGIALLAGIATCQAFLIPAPGPILVASQLHADFGYMIFIGLLASIPAMILGGPIWGSLIAKSVHVELPEHAQLDDNEREGHSTPTFSLAIALILLPLFMIGLNTIGGRFVEPNSDLHHWLEFIGHPFTAITVACLAAFYMLGVRRGVSNERVMEICTAAIQPAGVIILVTGAGGVFKQVLIDSGVGAALGNMLAGSGLPIVVLAFILAAAVRVIQGSATVAMLTACGLILPMLEPLGLNGAQLAAVTIAIGGGSIVFSHVNDSGFWLANRFLGLSEIQTLKTWTVMETIIGTTGAIVALIVSFFL</sequence>
<feature type="transmembrane region" description="Helical" evidence="1">
    <location>
        <begin position="220"/>
        <end position="241"/>
    </location>
</feature>
<keyword evidence="1" id="KW-0472">Membrane</keyword>
<evidence type="ECO:0000313" key="3">
    <source>
        <dbReference type="Proteomes" id="UP001223712"/>
    </source>
</evidence>
<comment type="caution">
    <text evidence="2">The sequence shown here is derived from an EMBL/GenBank/DDBJ whole genome shotgun (WGS) entry which is preliminary data.</text>
</comment>
<keyword evidence="1" id="KW-1133">Transmembrane helix</keyword>
<feature type="transmembrane region" description="Helical" evidence="1">
    <location>
        <begin position="253"/>
        <end position="274"/>
    </location>
</feature>
<feature type="transmembrane region" description="Helical" evidence="1">
    <location>
        <begin position="380"/>
        <end position="402"/>
    </location>
</feature>
<evidence type="ECO:0000256" key="1">
    <source>
        <dbReference type="SAM" id="Phobius"/>
    </source>
</evidence>
<dbReference type="EMBL" id="JAUFQY010000002">
    <property type="protein sequence ID" value="MDN3701875.1"/>
    <property type="molecule type" value="Genomic_DNA"/>
</dbReference>